<organism evidence="2">
    <name type="scientific">Xenopus tropicalis</name>
    <name type="common">Western clawed frog</name>
    <name type="synonym">Silurana tropicalis</name>
    <dbReference type="NCBI Taxonomy" id="8364"/>
    <lineage>
        <taxon>Eukaryota</taxon>
        <taxon>Metazoa</taxon>
        <taxon>Chordata</taxon>
        <taxon>Craniata</taxon>
        <taxon>Vertebrata</taxon>
        <taxon>Euteleostomi</taxon>
        <taxon>Amphibia</taxon>
        <taxon>Batrachia</taxon>
        <taxon>Anura</taxon>
        <taxon>Pipoidea</taxon>
        <taxon>Pipidae</taxon>
        <taxon>Xenopodinae</taxon>
        <taxon>Xenopus</taxon>
        <taxon>Silurana</taxon>
    </lineage>
</organism>
<dbReference type="AlphaFoldDB" id="A0A1B8XUE3"/>
<protein>
    <submittedName>
        <fullName evidence="2">Uncharacterized protein</fullName>
    </submittedName>
</protein>
<evidence type="ECO:0000256" key="1">
    <source>
        <dbReference type="SAM" id="MobiDB-lite"/>
    </source>
</evidence>
<accession>A0A1B8XUE3</accession>
<name>A0A1B8XUE3_XENTR</name>
<sequence>MPSQSSKSLGKDGLKPWLSHAQPEFKEPGEGRAEALAIPCPARPEFQEPVEGLADALAVSCMPGPTCMPRLPEHCAFPSVSAYSRSPNEIGFAAPLMTAVPRAEQGEKGALSCCVSKACPGRGAMRGLQLGAHLLIYNLDIVATFS</sequence>
<proteinExistence type="predicted"/>
<feature type="region of interest" description="Disordered" evidence="1">
    <location>
        <begin position="1"/>
        <end position="32"/>
    </location>
</feature>
<dbReference type="EMBL" id="KV461935">
    <property type="protein sequence ID" value="OCA14278.1"/>
    <property type="molecule type" value="Genomic_DNA"/>
</dbReference>
<reference evidence="2" key="2">
    <citation type="journal article" date="2010" name="Science">
        <title>The genome of the Western clawed frog Xenopus tropicalis.</title>
        <authorList>
            <person name="Hellsten U."/>
            <person name="Harland R.M."/>
            <person name="Gilchrist M.J."/>
            <person name="Hendrix D."/>
            <person name="Jurka J."/>
            <person name="Kapitonov V."/>
            <person name="Ovcharenko I."/>
            <person name="Putnam N.H."/>
            <person name="Shu S."/>
            <person name="Taher L."/>
            <person name="Blitz I.L."/>
            <person name="Blumberg B."/>
            <person name="Dichmann D.S."/>
            <person name="Dubchak I."/>
            <person name="Amaya E."/>
            <person name="Detter J.C."/>
            <person name="Fletcher R."/>
            <person name="Gerhard D.S."/>
            <person name="Goodstein D."/>
            <person name="Graves T."/>
            <person name="Grigoriev I.V."/>
            <person name="Grimwood J."/>
            <person name="Kawashima T."/>
            <person name="Lindquist E."/>
            <person name="Lucas S.M."/>
            <person name="Mead P.E."/>
            <person name="Mitros T."/>
            <person name="Ogino H."/>
            <person name="Ohta Y."/>
            <person name="Poliakov A.V."/>
            <person name="Pollet N."/>
            <person name="Robert J."/>
            <person name="Salamov A."/>
            <person name="Sater A.K."/>
            <person name="Schmutz J."/>
            <person name="Terry A."/>
            <person name="Vize P.D."/>
            <person name="Warren W.C."/>
            <person name="Wells D."/>
            <person name="Wills A."/>
            <person name="Wilson R.K."/>
            <person name="Zimmerman L.B."/>
            <person name="Zorn A.M."/>
            <person name="Grainger R."/>
            <person name="Grammer T."/>
            <person name="Khokha M.K."/>
            <person name="Richardson P.M."/>
            <person name="Rokhsar D.S."/>
        </authorList>
    </citation>
    <scope>NUCLEOTIDE SEQUENCE [LARGE SCALE GENOMIC DNA]</scope>
    <source>
        <strain evidence="2">Nigerian</strain>
    </source>
</reference>
<reference evidence="2" key="1">
    <citation type="submission" date="2009-11" db="EMBL/GenBank/DDBJ databases">
        <authorList>
            <consortium name="US DOE Joint Genome Institute (JGI-PGF)"/>
            <person name="Ottilar R."/>
            <person name="Schmutz J."/>
            <person name="Salamov A."/>
            <person name="Cheng J.F."/>
            <person name="Lucas S."/>
            <person name="Pitluck S."/>
            <person name="Gundlach H."/>
            <person name="Guo Y."/>
            <person name="Haberer G."/>
            <person name="Nasrallah J."/>
            <person name="Mayer K.F.X."/>
            <person name="van de Peer Y."/>
            <person name="Weigel D."/>
            <person name="Grigoriev I.V."/>
        </authorList>
    </citation>
    <scope>NUCLEOTIDE SEQUENCE</scope>
    <source>
        <strain evidence="2">Nigerian</strain>
    </source>
</reference>
<evidence type="ECO:0000313" key="2">
    <source>
        <dbReference type="EMBL" id="OCA14278.1"/>
    </source>
</evidence>
<gene>
    <name evidence="2" type="ORF">XENTR_v90027299mg</name>
</gene>
<reference evidence="2" key="3">
    <citation type="submission" date="2016-05" db="EMBL/GenBank/DDBJ databases">
        <title>WGS assembly of Xenopus tropicalis.</title>
        <authorList>
            <person name="Sessions A."/>
            <person name="Jenkins J."/>
            <person name="Mitros T."/>
            <person name="Lyons J.T."/>
            <person name="Dichmann D.S."/>
            <person name="Robert J."/>
            <person name="Harland R.M."/>
            <person name="Rokhsar D.S."/>
        </authorList>
    </citation>
    <scope>NUCLEOTIDE SEQUENCE</scope>
    <source>
        <strain evidence="2">Nigerian</strain>
    </source>
</reference>
<feature type="compositionally biased region" description="Basic and acidic residues" evidence="1">
    <location>
        <begin position="23"/>
        <end position="32"/>
    </location>
</feature>